<gene>
    <name evidence="2" type="ORF">JDW22_04550</name>
</gene>
<dbReference type="GeneID" id="84907012"/>
<protein>
    <submittedName>
        <fullName evidence="2">Uncharacterized protein</fullName>
    </submittedName>
</protein>
<evidence type="ECO:0000313" key="2">
    <source>
        <dbReference type="EMBL" id="MBK0395870.1"/>
    </source>
</evidence>
<feature type="compositionally biased region" description="Basic and acidic residues" evidence="1">
    <location>
        <begin position="1"/>
        <end position="21"/>
    </location>
</feature>
<comment type="caution">
    <text evidence="2">The sequence shown here is derived from an EMBL/GenBank/DDBJ whole genome shotgun (WGS) entry which is preliminary data.</text>
</comment>
<feature type="region of interest" description="Disordered" evidence="1">
    <location>
        <begin position="1"/>
        <end position="23"/>
    </location>
</feature>
<accession>A0ABS1BRG0</accession>
<dbReference type="RefSeq" id="WP_003794165.1">
    <property type="nucleotide sequence ID" value="NZ_JAEHNZ010000001.1"/>
</dbReference>
<reference evidence="2 3" key="1">
    <citation type="journal article" date="2021" name="Pathogens">
        <title>Isolation and Characterization of Kingella bonacorsii sp. nov., A Novel Kingella Species Detected in a Stable Periodontitis Subject.</title>
        <authorList>
            <person name="Antezack A."/>
            <person name="Boxberger M."/>
            <person name="Rolland C."/>
            <person name="Monnet-Corti V."/>
            <person name="La Scola B."/>
        </authorList>
    </citation>
    <scope>NUCLEOTIDE SEQUENCE [LARGE SCALE GENOMIC DNA]</scope>
    <source>
        <strain evidence="2 3">Marseille-Q4569</strain>
    </source>
</reference>
<dbReference type="Proteomes" id="UP000614058">
    <property type="component" value="Unassembled WGS sequence"/>
</dbReference>
<evidence type="ECO:0000313" key="3">
    <source>
        <dbReference type="Proteomes" id="UP000614058"/>
    </source>
</evidence>
<organism evidence="2 3">
    <name type="scientific">Kingella bonacorsii</name>
    <dbReference type="NCBI Taxonomy" id="2796361"/>
    <lineage>
        <taxon>Bacteria</taxon>
        <taxon>Pseudomonadati</taxon>
        <taxon>Pseudomonadota</taxon>
        <taxon>Betaproteobacteria</taxon>
        <taxon>Neisseriales</taxon>
        <taxon>Neisseriaceae</taxon>
        <taxon>Kingella</taxon>
    </lineage>
</organism>
<evidence type="ECO:0000256" key="1">
    <source>
        <dbReference type="SAM" id="MobiDB-lite"/>
    </source>
</evidence>
<keyword evidence="3" id="KW-1185">Reference proteome</keyword>
<dbReference type="EMBL" id="JAEHNZ010000001">
    <property type="protein sequence ID" value="MBK0395870.1"/>
    <property type="molecule type" value="Genomic_DNA"/>
</dbReference>
<sequence>MIGGRDVFRLPEPDRQPEKTKPLGVVPNGFLLGRLVFRLPQPAAHKKATFPTKGSLAPLSKSLIWV</sequence>
<proteinExistence type="predicted"/>
<name>A0ABS1BRG0_9NEIS</name>